<evidence type="ECO:0000313" key="3">
    <source>
        <dbReference type="Proteomes" id="UP001595698"/>
    </source>
</evidence>
<proteinExistence type="predicted"/>
<protein>
    <submittedName>
        <fullName evidence="2">Uncharacterized protein</fullName>
    </submittedName>
</protein>
<dbReference type="RefSeq" id="WP_386187709.1">
    <property type="nucleotide sequence ID" value="NZ_JBHSBC010000002.1"/>
</dbReference>
<name>A0ABV8EUR8_9ACTN</name>
<evidence type="ECO:0000256" key="1">
    <source>
        <dbReference type="SAM" id="MobiDB-lite"/>
    </source>
</evidence>
<comment type="caution">
    <text evidence="2">The sequence shown here is derived from an EMBL/GenBank/DDBJ whole genome shotgun (WGS) entry which is preliminary data.</text>
</comment>
<keyword evidence="3" id="KW-1185">Reference proteome</keyword>
<gene>
    <name evidence="2" type="ORF">ACFOYY_03300</name>
</gene>
<sequence length="180" mass="19428">MKLLQGAPAPRPISAEDLPLKEEDKPSATNRARGDASMLAADIYCGNWLSDPGSATFSSNRVGVAGTVYNGGGTNSDGYVEYFRSQVNDGVLSANGITFGWSKSYNDYVPGGTPPNDRVTTGWWDNAGDPHFCGWGSALGRTITSPNTAYTAGIRKNEATYIRAHSDWNGAWWYGDRKSY</sequence>
<dbReference type="EMBL" id="JBHSBC010000002">
    <property type="protein sequence ID" value="MFC3979130.1"/>
    <property type="molecule type" value="Genomic_DNA"/>
</dbReference>
<dbReference type="Proteomes" id="UP001595698">
    <property type="component" value="Unassembled WGS sequence"/>
</dbReference>
<feature type="region of interest" description="Disordered" evidence="1">
    <location>
        <begin position="1"/>
        <end position="33"/>
    </location>
</feature>
<organism evidence="2 3">
    <name type="scientific">Streptosporangium jomthongense</name>
    <dbReference type="NCBI Taxonomy" id="1193683"/>
    <lineage>
        <taxon>Bacteria</taxon>
        <taxon>Bacillati</taxon>
        <taxon>Actinomycetota</taxon>
        <taxon>Actinomycetes</taxon>
        <taxon>Streptosporangiales</taxon>
        <taxon>Streptosporangiaceae</taxon>
        <taxon>Streptosporangium</taxon>
    </lineage>
</organism>
<accession>A0ABV8EUR8</accession>
<evidence type="ECO:0000313" key="2">
    <source>
        <dbReference type="EMBL" id="MFC3979130.1"/>
    </source>
</evidence>
<reference evidence="3" key="1">
    <citation type="journal article" date="2019" name="Int. J. Syst. Evol. Microbiol.">
        <title>The Global Catalogue of Microorganisms (GCM) 10K type strain sequencing project: providing services to taxonomists for standard genome sequencing and annotation.</title>
        <authorList>
            <consortium name="The Broad Institute Genomics Platform"/>
            <consortium name="The Broad Institute Genome Sequencing Center for Infectious Disease"/>
            <person name="Wu L."/>
            <person name="Ma J."/>
        </authorList>
    </citation>
    <scope>NUCLEOTIDE SEQUENCE [LARGE SCALE GENOMIC DNA]</scope>
    <source>
        <strain evidence="3">TBRC 7912</strain>
    </source>
</reference>